<dbReference type="Gene3D" id="3.40.50.150">
    <property type="entry name" value="Vaccinia Virus protein VP39"/>
    <property type="match status" value="1"/>
</dbReference>
<dbReference type="InterPro" id="IPR029063">
    <property type="entry name" value="SAM-dependent_MTases_sf"/>
</dbReference>
<dbReference type="RefSeq" id="WP_184090956.1">
    <property type="nucleotide sequence ID" value="NZ_AP023367.1"/>
</dbReference>
<evidence type="ECO:0000313" key="2">
    <source>
        <dbReference type="Proteomes" id="UP000515561"/>
    </source>
</evidence>
<dbReference type="Proteomes" id="UP000515561">
    <property type="component" value="Chromosome"/>
</dbReference>
<protein>
    <submittedName>
        <fullName evidence="1">Uncharacterized protein</fullName>
    </submittedName>
</protein>
<sequence length="87" mass="10008">MYSNVSAWYEKKEHIDEMKSWDKGKLKIWERQVTDDFLSGAKILDIGSGMGREAFALYHQGFEVDGLDVSMGWHCIILLKQGEVNVK</sequence>
<proteinExistence type="predicted"/>
<dbReference type="SUPFAM" id="SSF53335">
    <property type="entry name" value="S-adenosyl-L-methionine-dependent methyltransferases"/>
    <property type="match status" value="1"/>
</dbReference>
<dbReference type="KEGG" id="acel:acsn021_11520"/>
<dbReference type="AlphaFoldDB" id="A0A6S6QQH5"/>
<accession>A0A6S6QQH5</accession>
<reference evidence="1 2" key="1">
    <citation type="journal article" date="2016" name="Int. J. Syst. Evol. Microbiol.">
        <title>Descriptions of Anaerotaenia torta gen. nov., sp. nov. and Anaerocolumna cellulosilytica gen. nov., sp. nov. isolated from a methanogenic reactor of cattle waste.</title>
        <authorList>
            <person name="Uek A."/>
            <person name="Ohtaki Y."/>
            <person name="Kaku N."/>
            <person name="Ueki K."/>
        </authorList>
    </citation>
    <scope>NUCLEOTIDE SEQUENCE [LARGE SCALE GENOMIC DNA]</scope>
    <source>
        <strain evidence="1 2">SN021</strain>
    </source>
</reference>
<dbReference type="EMBL" id="AP023367">
    <property type="protein sequence ID" value="BCJ93583.1"/>
    <property type="molecule type" value="Genomic_DNA"/>
</dbReference>
<organism evidence="1 2">
    <name type="scientific">Anaerocolumna cellulosilytica</name>
    <dbReference type="NCBI Taxonomy" id="433286"/>
    <lineage>
        <taxon>Bacteria</taxon>
        <taxon>Bacillati</taxon>
        <taxon>Bacillota</taxon>
        <taxon>Clostridia</taxon>
        <taxon>Lachnospirales</taxon>
        <taxon>Lachnospiraceae</taxon>
        <taxon>Anaerocolumna</taxon>
    </lineage>
</organism>
<gene>
    <name evidence="1" type="ORF">acsn021_11520</name>
</gene>
<name>A0A6S6QQH5_9FIRM</name>
<evidence type="ECO:0000313" key="1">
    <source>
        <dbReference type="EMBL" id="BCJ93583.1"/>
    </source>
</evidence>
<keyword evidence="2" id="KW-1185">Reference proteome</keyword>